<proteinExistence type="predicted"/>
<keyword evidence="2" id="KW-1185">Reference proteome</keyword>
<gene>
    <name evidence="1" type="ORF">FJR48_05915</name>
</gene>
<dbReference type="OrthoDB" id="5334833at2"/>
<organism evidence="1 2">
    <name type="scientific">Sulfurimonas lithotrophica</name>
    <dbReference type="NCBI Taxonomy" id="2590022"/>
    <lineage>
        <taxon>Bacteria</taxon>
        <taxon>Pseudomonadati</taxon>
        <taxon>Campylobacterota</taxon>
        <taxon>Epsilonproteobacteria</taxon>
        <taxon>Campylobacterales</taxon>
        <taxon>Sulfurimonadaceae</taxon>
        <taxon>Sulfurimonas</taxon>
    </lineage>
</organism>
<evidence type="ECO:0000313" key="2">
    <source>
        <dbReference type="Proteomes" id="UP000326944"/>
    </source>
</evidence>
<protein>
    <submittedName>
        <fullName evidence="1">Uncharacterized protein</fullName>
    </submittedName>
</protein>
<dbReference type="KEGG" id="sulg:FJR48_05915"/>
<dbReference type="AlphaFoldDB" id="A0A5P8P0N7"/>
<reference evidence="1 2" key="1">
    <citation type="submission" date="2019-09" db="EMBL/GenBank/DDBJ databases">
        <title>Sulfurimonas gotlandica sp. nov., a chemoautotrophic and psychrotolerant epsilonproteobacterium isolated from a pelagic redoxcline, and an emended description of the genus Sulfurimonas.</title>
        <authorList>
            <person name="Wang S."/>
            <person name="Jiang L."/>
            <person name="Shao S."/>
        </authorList>
    </citation>
    <scope>NUCLEOTIDE SEQUENCE [LARGE SCALE GENOMIC DNA]</scope>
    <source>
        <strain evidence="1 2">GYSZ_1</strain>
    </source>
</reference>
<dbReference type="RefSeq" id="WP_152307229.1">
    <property type="nucleotide sequence ID" value="NZ_CP043617.1"/>
</dbReference>
<sequence length="68" mass="7878">MQITNQNELDKFEAHLESMIQKVQECQQNKTLDSCSKCEQYLGCQLREDYVKSVYNSMSKGDTGGFEF</sequence>
<dbReference type="EMBL" id="CP043617">
    <property type="protein sequence ID" value="QFR49286.1"/>
    <property type="molecule type" value="Genomic_DNA"/>
</dbReference>
<evidence type="ECO:0000313" key="1">
    <source>
        <dbReference type="EMBL" id="QFR49286.1"/>
    </source>
</evidence>
<dbReference type="Proteomes" id="UP000326944">
    <property type="component" value="Chromosome"/>
</dbReference>
<name>A0A5P8P0N7_9BACT</name>
<accession>A0A5P8P0N7</accession>